<dbReference type="Gene3D" id="3.10.180.10">
    <property type="entry name" value="2,3-Dihydroxybiphenyl 1,2-Dioxygenase, domain 1"/>
    <property type="match status" value="1"/>
</dbReference>
<protein>
    <recommendedName>
        <fullName evidence="1">Glyoxalase/fosfomycin resistance/dioxygenase domain-containing protein</fullName>
    </recommendedName>
</protein>
<accession>A0A3R6ZZ58</accession>
<dbReference type="Proteomes" id="UP000285430">
    <property type="component" value="Unassembled WGS sequence"/>
</dbReference>
<name>A0A3R6ZZ58_APHAT</name>
<dbReference type="PANTHER" id="PTHR33993">
    <property type="entry name" value="GLYOXALASE-RELATED"/>
    <property type="match status" value="1"/>
</dbReference>
<dbReference type="PANTHER" id="PTHR33993:SF14">
    <property type="entry name" value="GB|AAF24581.1"/>
    <property type="match status" value="1"/>
</dbReference>
<dbReference type="Pfam" id="PF00903">
    <property type="entry name" value="Glyoxalase"/>
    <property type="match status" value="1"/>
</dbReference>
<feature type="domain" description="Glyoxalase/fosfomycin resistance/dioxygenase" evidence="1">
    <location>
        <begin position="3"/>
        <end position="36"/>
    </location>
</feature>
<proteinExistence type="predicted"/>
<evidence type="ECO:0000313" key="3">
    <source>
        <dbReference type="Proteomes" id="UP000285430"/>
    </source>
</evidence>
<dbReference type="EMBL" id="QUTH01007033">
    <property type="protein sequence ID" value="RHZ05620.1"/>
    <property type="molecule type" value="Genomic_DNA"/>
</dbReference>
<dbReference type="InterPro" id="IPR029068">
    <property type="entry name" value="Glyas_Bleomycin-R_OHBP_Dase"/>
</dbReference>
<reference evidence="2 3" key="1">
    <citation type="submission" date="2018-08" db="EMBL/GenBank/DDBJ databases">
        <title>Aphanomyces genome sequencing and annotation.</title>
        <authorList>
            <person name="Minardi D."/>
            <person name="Oidtmann B."/>
            <person name="Van Der Giezen M."/>
            <person name="Studholme D.J."/>
        </authorList>
    </citation>
    <scope>NUCLEOTIDE SEQUENCE [LARGE SCALE GENOMIC DNA]</scope>
    <source>
        <strain evidence="2 3">Da</strain>
    </source>
</reference>
<dbReference type="AlphaFoldDB" id="A0A3R6ZZ58"/>
<organism evidence="2 3">
    <name type="scientific">Aphanomyces astaci</name>
    <name type="common">Crayfish plague agent</name>
    <dbReference type="NCBI Taxonomy" id="112090"/>
    <lineage>
        <taxon>Eukaryota</taxon>
        <taxon>Sar</taxon>
        <taxon>Stramenopiles</taxon>
        <taxon>Oomycota</taxon>
        <taxon>Saprolegniomycetes</taxon>
        <taxon>Saprolegniales</taxon>
        <taxon>Verrucalvaceae</taxon>
        <taxon>Aphanomyces</taxon>
    </lineage>
</organism>
<dbReference type="VEuPathDB" id="FungiDB:H257_06807"/>
<evidence type="ECO:0000259" key="1">
    <source>
        <dbReference type="Pfam" id="PF00903"/>
    </source>
</evidence>
<evidence type="ECO:0000313" key="2">
    <source>
        <dbReference type="EMBL" id="RHZ05620.1"/>
    </source>
</evidence>
<gene>
    <name evidence="2" type="ORF">DYB37_008443</name>
</gene>
<dbReference type="InterPro" id="IPR052164">
    <property type="entry name" value="Anthracycline_SecMetBiosynth"/>
</dbReference>
<dbReference type="SUPFAM" id="SSF54593">
    <property type="entry name" value="Glyoxalase/Bleomycin resistance protein/Dihydroxybiphenyl dioxygenase"/>
    <property type="match status" value="1"/>
</dbReference>
<dbReference type="InterPro" id="IPR004360">
    <property type="entry name" value="Glyas_Fos-R_dOase_dom"/>
</dbReference>
<comment type="caution">
    <text evidence="2">The sequence shown here is derived from an EMBL/GenBank/DDBJ whole genome shotgun (WGS) entry which is preliminary data.</text>
</comment>
<sequence length="97" mass="10594">MVLSRDVAKSTRFYQDGLGLQLIRQSDSFSEFDMQAGVTLSIKQAHGAGYSPFLNFDVQDMMETIPRLISLGAAMDGPIKYPAFGTSIPVNVDISSM</sequence>